<evidence type="ECO:0000256" key="1">
    <source>
        <dbReference type="SAM" id="MobiDB-lite"/>
    </source>
</evidence>
<dbReference type="RefSeq" id="WP_145360157.1">
    <property type="nucleotide sequence ID" value="NZ_CP036265.1"/>
</dbReference>
<name>A0A517PD14_9PLAN</name>
<dbReference type="AlphaFoldDB" id="A0A517PD14"/>
<dbReference type="EC" id="3.1.4.55" evidence="3"/>
<keyword evidence="3" id="KW-0378">Hydrolase</keyword>
<dbReference type="SUPFAM" id="SSF56281">
    <property type="entry name" value="Metallo-hydrolase/oxidoreductase"/>
    <property type="match status" value="1"/>
</dbReference>
<reference evidence="3 4" key="1">
    <citation type="submission" date="2019-02" db="EMBL/GenBank/DDBJ databases">
        <title>Deep-cultivation of Planctomycetes and their phenomic and genomic characterization uncovers novel biology.</title>
        <authorList>
            <person name="Wiegand S."/>
            <person name="Jogler M."/>
            <person name="Boedeker C."/>
            <person name="Pinto D."/>
            <person name="Vollmers J."/>
            <person name="Rivas-Marin E."/>
            <person name="Kohn T."/>
            <person name="Peeters S.H."/>
            <person name="Heuer A."/>
            <person name="Rast P."/>
            <person name="Oberbeckmann S."/>
            <person name="Bunk B."/>
            <person name="Jeske O."/>
            <person name="Meyerdierks A."/>
            <person name="Storesund J.E."/>
            <person name="Kallscheuer N."/>
            <person name="Luecker S."/>
            <person name="Lage O.M."/>
            <person name="Pohl T."/>
            <person name="Merkel B.J."/>
            <person name="Hornburger P."/>
            <person name="Mueller R.-W."/>
            <person name="Bruemmer F."/>
            <person name="Labrenz M."/>
            <person name="Spormann A.M."/>
            <person name="Op den Camp H."/>
            <person name="Overmann J."/>
            <person name="Amann R."/>
            <person name="Jetten M.S.M."/>
            <person name="Mascher T."/>
            <person name="Medema M.H."/>
            <person name="Devos D.P."/>
            <person name="Kaster A.-K."/>
            <person name="Ovreas L."/>
            <person name="Rohde M."/>
            <person name="Galperin M.Y."/>
            <person name="Jogler C."/>
        </authorList>
    </citation>
    <scope>NUCLEOTIDE SEQUENCE [LARGE SCALE GENOMIC DNA]</scope>
    <source>
        <strain evidence="3 4">CA12</strain>
    </source>
</reference>
<keyword evidence="4" id="KW-1185">Reference proteome</keyword>
<dbReference type="GO" id="GO:0103043">
    <property type="term" value="F:phosphoribosyl 1,2-cyclic phosphate phosphodiesterase activity"/>
    <property type="evidence" value="ECO:0007669"/>
    <property type="project" value="UniProtKB-EC"/>
</dbReference>
<dbReference type="InterPro" id="IPR036866">
    <property type="entry name" value="RibonucZ/Hydroxyglut_hydro"/>
</dbReference>
<dbReference type="CDD" id="cd16279">
    <property type="entry name" value="metallo-hydrolase-like_MBL-fold"/>
    <property type="match status" value="1"/>
</dbReference>
<dbReference type="Proteomes" id="UP000318741">
    <property type="component" value="Chromosome"/>
</dbReference>
<feature type="domain" description="Metallo-beta-lactamase" evidence="2">
    <location>
        <begin position="82"/>
        <end position="265"/>
    </location>
</feature>
<dbReference type="KEGG" id="acaf:CA12_33920"/>
<accession>A0A517PD14</accession>
<dbReference type="PANTHER" id="PTHR42663:SF6">
    <property type="entry name" value="HYDROLASE C777.06C-RELATED"/>
    <property type="match status" value="1"/>
</dbReference>
<gene>
    <name evidence="3" type="primary">phnP</name>
    <name evidence="3" type="ORF">CA12_33920</name>
</gene>
<sequence>MNDGADLTSPRHGSEVVPVDPYGRPGFPFLQREPGRRELILLGTSGSVGVPSIGCDSPACRSDDPRDARTRCGVLVPAPQGNIVIDTPPELRLQLVRERVPMVHAGLFTHGHADHVTGLDDLRICSFRLDEPLPLHCEPSVGEQLQTMFGYAFREPPAEAHSFAVPRFSLHELIPGQAVDVLGLSVLPVRLNHGRLPILGFRFGSFAYCTDVSEIPEESFRLLRGVRTLVIDALRDRPHSTHFSVGEAVEAAKRIGAERTWLTHISTELVHADVEARLPPHVRPAYDGLRLPF</sequence>
<dbReference type="EMBL" id="CP036265">
    <property type="protein sequence ID" value="QDT17273.1"/>
    <property type="molecule type" value="Genomic_DNA"/>
</dbReference>
<evidence type="ECO:0000313" key="4">
    <source>
        <dbReference type="Proteomes" id="UP000318741"/>
    </source>
</evidence>
<dbReference type="Gene3D" id="3.60.15.10">
    <property type="entry name" value="Ribonuclease Z/Hydroxyacylglutathione hydrolase-like"/>
    <property type="match status" value="1"/>
</dbReference>
<dbReference type="Pfam" id="PF12706">
    <property type="entry name" value="Lactamase_B_2"/>
    <property type="match status" value="1"/>
</dbReference>
<protein>
    <submittedName>
        <fullName evidence="3">Phosphoribosyl 1,2-cyclic phosphodiesterase</fullName>
        <ecNumber evidence="3">3.1.4.55</ecNumber>
    </submittedName>
</protein>
<evidence type="ECO:0000259" key="2">
    <source>
        <dbReference type="Pfam" id="PF12706"/>
    </source>
</evidence>
<evidence type="ECO:0000313" key="3">
    <source>
        <dbReference type="EMBL" id="QDT17273.1"/>
    </source>
</evidence>
<dbReference type="InterPro" id="IPR001279">
    <property type="entry name" value="Metallo-B-lactamas"/>
</dbReference>
<dbReference type="PANTHER" id="PTHR42663">
    <property type="entry name" value="HYDROLASE C777.06C-RELATED-RELATED"/>
    <property type="match status" value="1"/>
</dbReference>
<organism evidence="3 4">
    <name type="scientific">Alienimonas californiensis</name>
    <dbReference type="NCBI Taxonomy" id="2527989"/>
    <lineage>
        <taxon>Bacteria</taxon>
        <taxon>Pseudomonadati</taxon>
        <taxon>Planctomycetota</taxon>
        <taxon>Planctomycetia</taxon>
        <taxon>Planctomycetales</taxon>
        <taxon>Planctomycetaceae</taxon>
        <taxon>Alienimonas</taxon>
    </lineage>
</organism>
<feature type="region of interest" description="Disordered" evidence="1">
    <location>
        <begin position="1"/>
        <end position="20"/>
    </location>
</feature>
<dbReference type="OrthoDB" id="9800940at2"/>
<proteinExistence type="predicted"/>